<dbReference type="AlphaFoldDB" id="A0AAQ3P9D0"/>
<dbReference type="GO" id="GO:0060236">
    <property type="term" value="P:regulation of mitotic spindle organization"/>
    <property type="evidence" value="ECO:0007669"/>
    <property type="project" value="InterPro"/>
</dbReference>
<dbReference type="GO" id="GO:0005819">
    <property type="term" value="C:spindle"/>
    <property type="evidence" value="ECO:0007669"/>
    <property type="project" value="InterPro"/>
</dbReference>
<evidence type="ECO:0000313" key="2">
    <source>
        <dbReference type="Proteomes" id="UP001374535"/>
    </source>
</evidence>
<dbReference type="Proteomes" id="UP001374535">
    <property type="component" value="Chromosome 1"/>
</dbReference>
<dbReference type="GO" id="GO:0008017">
    <property type="term" value="F:microtubule binding"/>
    <property type="evidence" value="ECO:0007669"/>
    <property type="project" value="TreeGrafter"/>
</dbReference>
<dbReference type="PANTHER" id="PTHR14326">
    <property type="entry name" value="TARGETING PROTEIN FOR XKLP2"/>
    <property type="match status" value="1"/>
</dbReference>
<dbReference type="PANTHER" id="PTHR14326:SF63">
    <property type="entry name" value="CELL CYCLE REGULATED MICROTUBULE-ASSOCIATED PROTEIN"/>
    <property type="match status" value="1"/>
</dbReference>
<protein>
    <recommendedName>
        <fullName evidence="3">Protein TPX2</fullName>
    </recommendedName>
</protein>
<dbReference type="InterPro" id="IPR009675">
    <property type="entry name" value="TPX2_fam"/>
</dbReference>
<sequence>MSMTMVMEEDEDAEIEHVFVAHEIDLDYEFDAARFFDFTRPETPAEAHQAELWFQTAASYPPLPFVRRLVVREDLFLDDVSDSPKSEHLDCTSNVDDEKSSVPLQTGILDTAFEDNGMPQPLYFI</sequence>
<evidence type="ECO:0008006" key="3">
    <source>
        <dbReference type="Google" id="ProtNLM"/>
    </source>
</evidence>
<accession>A0AAQ3P9D0</accession>
<name>A0AAQ3P9D0_VIGMU</name>
<dbReference type="GO" id="GO:0090307">
    <property type="term" value="P:mitotic spindle assembly"/>
    <property type="evidence" value="ECO:0007669"/>
    <property type="project" value="TreeGrafter"/>
</dbReference>
<gene>
    <name evidence="1" type="ORF">V8G54_001851</name>
</gene>
<dbReference type="GO" id="GO:0030295">
    <property type="term" value="F:protein kinase activator activity"/>
    <property type="evidence" value="ECO:0007669"/>
    <property type="project" value="TreeGrafter"/>
</dbReference>
<dbReference type="EMBL" id="CP144700">
    <property type="protein sequence ID" value="WVZ23307.1"/>
    <property type="molecule type" value="Genomic_DNA"/>
</dbReference>
<reference evidence="1 2" key="1">
    <citation type="journal article" date="2023" name="Life. Sci Alliance">
        <title>Evolutionary insights into 3D genome organization and epigenetic landscape of Vigna mungo.</title>
        <authorList>
            <person name="Junaid A."/>
            <person name="Singh B."/>
            <person name="Bhatia S."/>
        </authorList>
    </citation>
    <scope>NUCLEOTIDE SEQUENCE [LARGE SCALE GENOMIC DNA]</scope>
    <source>
        <strain evidence="1">Urdbean</strain>
    </source>
</reference>
<organism evidence="1 2">
    <name type="scientific">Vigna mungo</name>
    <name type="common">Black gram</name>
    <name type="synonym">Phaseolus mungo</name>
    <dbReference type="NCBI Taxonomy" id="3915"/>
    <lineage>
        <taxon>Eukaryota</taxon>
        <taxon>Viridiplantae</taxon>
        <taxon>Streptophyta</taxon>
        <taxon>Embryophyta</taxon>
        <taxon>Tracheophyta</taxon>
        <taxon>Spermatophyta</taxon>
        <taxon>Magnoliopsida</taxon>
        <taxon>eudicotyledons</taxon>
        <taxon>Gunneridae</taxon>
        <taxon>Pentapetalae</taxon>
        <taxon>rosids</taxon>
        <taxon>fabids</taxon>
        <taxon>Fabales</taxon>
        <taxon>Fabaceae</taxon>
        <taxon>Papilionoideae</taxon>
        <taxon>50 kb inversion clade</taxon>
        <taxon>NPAAA clade</taxon>
        <taxon>indigoferoid/millettioid clade</taxon>
        <taxon>Phaseoleae</taxon>
        <taxon>Vigna</taxon>
    </lineage>
</organism>
<proteinExistence type="predicted"/>
<evidence type="ECO:0000313" key="1">
    <source>
        <dbReference type="EMBL" id="WVZ23307.1"/>
    </source>
</evidence>
<dbReference type="GO" id="GO:0005880">
    <property type="term" value="C:nuclear microtubule"/>
    <property type="evidence" value="ECO:0007669"/>
    <property type="project" value="TreeGrafter"/>
</dbReference>
<keyword evidence="2" id="KW-1185">Reference proteome</keyword>